<feature type="domain" description="NAD(P)-binding" evidence="6">
    <location>
        <begin position="8"/>
        <end position="315"/>
    </location>
</feature>
<comment type="function">
    <text evidence="5">Catalyzes the conversion of GDP-D-mannose to GDP-4-dehydro-6-deoxy-D-mannose.</text>
</comment>
<name>C3MM93_SACI2</name>
<evidence type="ECO:0000256" key="4">
    <source>
        <dbReference type="ARBA" id="ARBA00023239"/>
    </source>
</evidence>
<comment type="similarity">
    <text evidence="2 5">Belongs to the NAD(P)-dependent epimerase/dehydratase family. GDP-mannose 4,6-dehydratase subfamily.</text>
</comment>
<dbReference type="Proteomes" id="UP000001747">
    <property type="component" value="Chromosome"/>
</dbReference>
<dbReference type="GeneID" id="7798796"/>
<protein>
    <recommendedName>
        <fullName evidence="3 5">GDP-mannose 4,6-dehydratase</fullName>
        <ecNumber evidence="3 5">4.2.1.47</ecNumber>
    </recommendedName>
    <alternativeName>
        <fullName evidence="5">GDP-D-mannose dehydratase</fullName>
    </alternativeName>
</protein>
<keyword evidence="5" id="KW-0521">NADP</keyword>
<dbReference type="PANTHER" id="PTHR43715:SF1">
    <property type="entry name" value="GDP-MANNOSE 4,6 DEHYDRATASE"/>
    <property type="match status" value="1"/>
</dbReference>
<evidence type="ECO:0000313" key="8">
    <source>
        <dbReference type="Proteomes" id="UP000001747"/>
    </source>
</evidence>
<reference evidence="7 8" key="1">
    <citation type="journal article" date="2009" name="Proc. Natl. Acad. Sci. U.S.A.">
        <title>Biogeography of the Sulfolobus islandicus pan-genome.</title>
        <authorList>
            <person name="Reno M.L."/>
            <person name="Held N.L."/>
            <person name="Fields C.J."/>
            <person name="Burke P.V."/>
            <person name="Whitaker R.J."/>
        </authorList>
    </citation>
    <scope>NUCLEOTIDE SEQUENCE [LARGE SCALE GENOMIC DNA]</scope>
    <source>
        <strain evidence="8">L.S.2.15 / Lassen #1</strain>
    </source>
</reference>
<evidence type="ECO:0000256" key="2">
    <source>
        <dbReference type="ARBA" id="ARBA00009263"/>
    </source>
</evidence>
<evidence type="ECO:0000256" key="3">
    <source>
        <dbReference type="ARBA" id="ARBA00011989"/>
    </source>
</evidence>
<dbReference type="EMBL" id="CP001399">
    <property type="protein sequence ID" value="ACP34716.1"/>
    <property type="molecule type" value="Genomic_DNA"/>
</dbReference>
<proteinExistence type="inferred from homology"/>
<dbReference type="InterPro" id="IPR036291">
    <property type="entry name" value="NAD(P)-bd_dom_sf"/>
</dbReference>
<dbReference type="PANTHER" id="PTHR43715">
    <property type="entry name" value="GDP-MANNOSE 4,6-DEHYDRATASE"/>
    <property type="match status" value="1"/>
</dbReference>
<evidence type="ECO:0000313" key="7">
    <source>
        <dbReference type="EMBL" id="ACP34716.1"/>
    </source>
</evidence>
<dbReference type="Gene3D" id="3.90.25.10">
    <property type="entry name" value="UDP-galactose 4-epimerase, domain 1"/>
    <property type="match status" value="1"/>
</dbReference>
<dbReference type="Pfam" id="PF16363">
    <property type="entry name" value="GDP_Man_Dehyd"/>
    <property type="match status" value="1"/>
</dbReference>
<dbReference type="AlphaFoldDB" id="C3MM93"/>
<comment type="catalytic activity">
    <reaction evidence="5">
        <text>GDP-alpha-D-mannose = GDP-4-dehydro-alpha-D-rhamnose + H2O</text>
        <dbReference type="Rhea" id="RHEA:23820"/>
        <dbReference type="ChEBI" id="CHEBI:15377"/>
        <dbReference type="ChEBI" id="CHEBI:57527"/>
        <dbReference type="ChEBI" id="CHEBI:57964"/>
        <dbReference type="EC" id="4.2.1.47"/>
    </reaction>
</comment>
<dbReference type="InterPro" id="IPR006368">
    <property type="entry name" value="GDP_Man_deHydtase"/>
</dbReference>
<dbReference type="GO" id="GO:0070401">
    <property type="term" value="F:NADP+ binding"/>
    <property type="evidence" value="ECO:0007669"/>
    <property type="project" value="UniProtKB-UniRule"/>
</dbReference>
<dbReference type="Gene3D" id="3.40.50.720">
    <property type="entry name" value="NAD(P)-binding Rossmann-like Domain"/>
    <property type="match status" value="1"/>
</dbReference>
<accession>C3MM93</accession>
<dbReference type="SUPFAM" id="SSF51735">
    <property type="entry name" value="NAD(P)-binding Rossmann-fold domains"/>
    <property type="match status" value="1"/>
</dbReference>
<dbReference type="EC" id="4.2.1.47" evidence="3 5"/>
<evidence type="ECO:0000259" key="6">
    <source>
        <dbReference type="Pfam" id="PF16363"/>
    </source>
</evidence>
<dbReference type="FunFam" id="3.40.50.720:FF:000924">
    <property type="entry name" value="GDP-mannose 4,6 dehydratase"/>
    <property type="match status" value="1"/>
</dbReference>
<dbReference type="KEGG" id="sis:LS215_0629"/>
<evidence type="ECO:0000256" key="5">
    <source>
        <dbReference type="HAMAP-Rule" id="MF_00955"/>
    </source>
</evidence>
<comment type="caution">
    <text evidence="5">Lacks conserved residue(s) required for the propagation of feature annotation.</text>
</comment>
<dbReference type="RefSeq" id="WP_012713130.1">
    <property type="nucleotide sequence ID" value="NC_012589.1"/>
</dbReference>
<dbReference type="OrthoDB" id="4907at2157"/>
<dbReference type="GO" id="GO:0008446">
    <property type="term" value="F:GDP-mannose 4,6-dehydratase activity"/>
    <property type="evidence" value="ECO:0007669"/>
    <property type="project" value="UniProtKB-UniRule"/>
</dbReference>
<dbReference type="HAMAP" id="MF_00955">
    <property type="entry name" value="GDP_Man_dehydratase"/>
    <property type="match status" value="1"/>
</dbReference>
<keyword evidence="4 5" id="KW-0456">Lyase</keyword>
<evidence type="ECO:0000256" key="1">
    <source>
        <dbReference type="ARBA" id="ARBA00001937"/>
    </source>
</evidence>
<dbReference type="InterPro" id="IPR016040">
    <property type="entry name" value="NAD(P)-bd_dom"/>
</dbReference>
<comment type="cofactor">
    <cofactor evidence="1 5">
        <name>NADP(+)</name>
        <dbReference type="ChEBI" id="CHEBI:58349"/>
    </cofactor>
</comment>
<dbReference type="HOGENOM" id="CLU_007383_14_0_2"/>
<sequence length="353" mass="40631">MKSKKLTLITGITGQDGAYLAKLLLEKGYEVYGIFRRVSSPNFWRLQALGIESKVNLIPADITDFSSILEAIKFTSPDEVYHLAAQSFVGASFESPIATSQITGVSTLNLLEAIRQVDPTIKFYFAATSELYGNTKYDGKINEETPFNPASPYAVAKLYGYWITKVYRESYKIFAVNGILFNHESELRGLEFVTRKISNEVARIYLGLSNELRLGNLEARRDWGYAPEYVEAMWMMLQQDKPEDFVIATGESHSVREFVEEAFSYVGLDWTKYVKIDKRFFRPLDVNELIGDYSKAKQKLGWEPKTTFRELVRKMVDADIERWRKWLKGERIPFDAPYYDENSLNIITRGLRV</sequence>
<dbReference type="GO" id="GO:0042351">
    <property type="term" value="P:'de novo' GDP-L-fucose biosynthetic process"/>
    <property type="evidence" value="ECO:0007669"/>
    <property type="project" value="TreeGrafter"/>
</dbReference>
<gene>
    <name evidence="5" type="primary">gmd</name>
    <name evidence="7" type="ordered locus">LS215_0629</name>
</gene>
<organism evidence="7 8">
    <name type="scientific">Saccharolobus islandicus (strain L.S.2.15 / Lassen #1)</name>
    <name type="common">Sulfolobus islandicus</name>
    <dbReference type="NCBI Taxonomy" id="429572"/>
    <lineage>
        <taxon>Archaea</taxon>
        <taxon>Thermoproteota</taxon>
        <taxon>Thermoprotei</taxon>
        <taxon>Sulfolobales</taxon>
        <taxon>Sulfolobaceae</taxon>
        <taxon>Saccharolobus</taxon>
    </lineage>
</organism>
<dbReference type="CDD" id="cd05260">
    <property type="entry name" value="GDP_MD_SDR_e"/>
    <property type="match status" value="1"/>
</dbReference>